<sequence>MTDLVTFKKDTIPKAARIHKCALYFNESPVTHDGPRYFKKDTIPKAARIHKCALYFNVSPVTHDGSRYFKKDTIPKAARIHKCALYFNESPVTHDGPRYFKKDTIPKAARIHKCALYFNESPVTHDGPRYFKRIRSLRRPGYINVLCISMRAPSLMTDPVTLKKDTIPKAARIHKCALYFNVSPVTHDGSRYFKRIRSLRRPGYINVLFVFQ</sequence>
<evidence type="ECO:0000313" key="1">
    <source>
        <dbReference type="EMBL" id="GIX99328.1"/>
    </source>
</evidence>
<accession>A0AAV4PQP7</accession>
<dbReference type="EMBL" id="BPLR01005030">
    <property type="protein sequence ID" value="GIX99328.1"/>
    <property type="molecule type" value="Genomic_DNA"/>
</dbReference>
<comment type="caution">
    <text evidence="1">The sequence shown here is derived from an EMBL/GenBank/DDBJ whole genome shotgun (WGS) entry which is preliminary data.</text>
</comment>
<gene>
    <name evidence="1" type="ORF">CEXT_516601</name>
</gene>
<protein>
    <submittedName>
        <fullName evidence="1">Uncharacterized protein</fullName>
    </submittedName>
</protein>
<proteinExistence type="predicted"/>
<organism evidence="1 2">
    <name type="scientific">Caerostris extrusa</name>
    <name type="common">Bark spider</name>
    <name type="synonym">Caerostris bankana</name>
    <dbReference type="NCBI Taxonomy" id="172846"/>
    <lineage>
        <taxon>Eukaryota</taxon>
        <taxon>Metazoa</taxon>
        <taxon>Ecdysozoa</taxon>
        <taxon>Arthropoda</taxon>
        <taxon>Chelicerata</taxon>
        <taxon>Arachnida</taxon>
        <taxon>Araneae</taxon>
        <taxon>Araneomorphae</taxon>
        <taxon>Entelegynae</taxon>
        <taxon>Araneoidea</taxon>
        <taxon>Araneidae</taxon>
        <taxon>Caerostris</taxon>
    </lineage>
</organism>
<dbReference type="AlphaFoldDB" id="A0AAV4PQP7"/>
<reference evidence="1 2" key="1">
    <citation type="submission" date="2021-06" db="EMBL/GenBank/DDBJ databases">
        <title>Caerostris extrusa draft genome.</title>
        <authorList>
            <person name="Kono N."/>
            <person name="Arakawa K."/>
        </authorList>
    </citation>
    <scope>NUCLEOTIDE SEQUENCE [LARGE SCALE GENOMIC DNA]</scope>
</reference>
<keyword evidence="2" id="KW-1185">Reference proteome</keyword>
<evidence type="ECO:0000313" key="2">
    <source>
        <dbReference type="Proteomes" id="UP001054945"/>
    </source>
</evidence>
<name>A0AAV4PQP7_CAEEX</name>
<dbReference type="Proteomes" id="UP001054945">
    <property type="component" value="Unassembled WGS sequence"/>
</dbReference>